<proteinExistence type="predicted"/>
<comment type="caution">
    <text evidence="1">The sequence shown here is derived from an EMBL/GenBank/DDBJ whole genome shotgun (WGS) entry which is preliminary data.</text>
</comment>
<organism evidence="1 2">
    <name type="scientific">Caerostris darwini</name>
    <dbReference type="NCBI Taxonomy" id="1538125"/>
    <lineage>
        <taxon>Eukaryota</taxon>
        <taxon>Metazoa</taxon>
        <taxon>Ecdysozoa</taxon>
        <taxon>Arthropoda</taxon>
        <taxon>Chelicerata</taxon>
        <taxon>Arachnida</taxon>
        <taxon>Araneae</taxon>
        <taxon>Araneomorphae</taxon>
        <taxon>Entelegynae</taxon>
        <taxon>Araneoidea</taxon>
        <taxon>Araneidae</taxon>
        <taxon>Caerostris</taxon>
    </lineage>
</organism>
<keyword evidence="2" id="KW-1185">Reference proteome</keyword>
<evidence type="ECO:0000313" key="2">
    <source>
        <dbReference type="Proteomes" id="UP001054837"/>
    </source>
</evidence>
<accession>A0AAV4PLZ7</accession>
<reference evidence="1 2" key="1">
    <citation type="submission" date="2021-06" db="EMBL/GenBank/DDBJ databases">
        <title>Caerostris darwini draft genome.</title>
        <authorList>
            <person name="Kono N."/>
            <person name="Arakawa K."/>
        </authorList>
    </citation>
    <scope>NUCLEOTIDE SEQUENCE [LARGE SCALE GENOMIC DNA]</scope>
</reference>
<dbReference type="AlphaFoldDB" id="A0AAV4PLZ7"/>
<name>A0AAV4PLZ7_9ARAC</name>
<dbReference type="Proteomes" id="UP001054837">
    <property type="component" value="Unassembled WGS sequence"/>
</dbReference>
<protein>
    <submittedName>
        <fullName evidence="1">Uncharacterized protein</fullName>
    </submittedName>
</protein>
<sequence>MCETPPNVGPIRQSHAMVGGDDWKSQVTWTRIYVGQRRYAGSNEIVIQASSTPTPLSLSRDTPLLSDTQFAMTPSTLSPA</sequence>
<gene>
    <name evidence="1" type="ORF">CDAR_92931</name>
</gene>
<dbReference type="EMBL" id="BPLQ01003001">
    <property type="protein sequence ID" value="GIX96980.1"/>
    <property type="molecule type" value="Genomic_DNA"/>
</dbReference>
<evidence type="ECO:0000313" key="1">
    <source>
        <dbReference type="EMBL" id="GIX96980.1"/>
    </source>
</evidence>